<feature type="compositionally biased region" description="Basic and acidic residues" evidence="7">
    <location>
        <begin position="103"/>
        <end position="112"/>
    </location>
</feature>
<feature type="compositionally biased region" description="Low complexity" evidence="7">
    <location>
        <begin position="217"/>
        <end position="233"/>
    </location>
</feature>
<feature type="compositionally biased region" description="Gly residues" evidence="7">
    <location>
        <begin position="79"/>
        <end position="102"/>
    </location>
</feature>
<dbReference type="AlphaFoldDB" id="A0A2C5XWD8"/>
<dbReference type="GO" id="GO:0046854">
    <property type="term" value="P:phosphatidylinositol phosphate biosynthetic process"/>
    <property type="evidence" value="ECO:0007669"/>
    <property type="project" value="InterPro"/>
</dbReference>
<comment type="cofactor">
    <cofactor evidence="1 6">
        <name>Mg(2+)</name>
        <dbReference type="ChEBI" id="CHEBI:18420"/>
    </cofactor>
</comment>
<dbReference type="EMBL" id="NJET01000187">
    <property type="protein sequence ID" value="PHH59703.1"/>
    <property type="molecule type" value="Genomic_DNA"/>
</dbReference>
<dbReference type="Gene3D" id="3.40.190.80">
    <property type="match status" value="1"/>
</dbReference>
<dbReference type="GO" id="GO:0000103">
    <property type="term" value="P:sulfate assimilation"/>
    <property type="evidence" value="ECO:0007669"/>
    <property type="project" value="TreeGrafter"/>
</dbReference>
<feature type="binding site" evidence="6">
    <location>
        <position position="54"/>
    </location>
    <ligand>
        <name>Mg(2+)</name>
        <dbReference type="ChEBI" id="CHEBI:18420"/>
        <label>1</label>
        <note>catalytic</note>
    </ligand>
</feature>
<dbReference type="InterPro" id="IPR000760">
    <property type="entry name" value="Inositol_monophosphatase-like"/>
</dbReference>
<dbReference type="Gene3D" id="3.30.540.10">
    <property type="entry name" value="Fructose-1,6-Bisphosphatase, subunit A, domain 1"/>
    <property type="match status" value="1"/>
</dbReference>
<evidence type="ECO:0000313" key="9">
    <source>
        <dbReference type="Proteomes" id="UP000226192"/>
    </source>
</evidence>
<organism evidence="8 9">
    <name type="scientific">Ophiocordyceps australis</name>
    <dbReference type="NCBI Taxonomy" id="1399860"/>
    <lineage>
        <taxon>Eukaryota</taxon>
        <taxon>Fungi</taxon>
        <taxon>Dikarya</taxon>
        <taxon>Ascomycota</taxon>
        <taxon>Pezizomycotina</taxon>
        <taxon>Sordariomycetes</taxon>
        <taxon>Hypocreomycetidae</taxon>
        <taxon>Hypocreales</taxon>
        <taxon>Ophiocordycipitaceae</taxon>
        <taxon>Ophiocordyceps</taxon>
    </lineage>
</organism>
<feature type="region of interest" description="Disordered" evidence="7">
    <location>
        <begin position="217"/>
        <end position="245"/>
    </location>
</feature>
<evidence type="ECO:0000256" key="3">
    <source>
        <dbReference type="ARBA" id="ARBA00022723"/>
    </source>
</evidence>
<gene>
    <name evidence="8" type="ORF">CDD81_2649</name>
</gene>
<feature type="region of interest" description="Disordered" evidence="7">
    <location>
        <begin position="77"/>
        <end position="112"/>
    </location>
</feature>
<protein>
    <recommendedName>
        <fullName evidence="10">3'(2'),5'-bisphosphate nucleotidase</fullName>
    </recommendedName>
</protein>
<name>A0A2C5XWD8_9HYPO</name>
<keyword evidence="4" id="KW-0378">Hydrolase</keyword>
<feature type="binding site" evidence="6">
    <location>
        <position position="137"/>
    </location>
    <ligand>
        <name>Mg(2+)</name>
        <dbReference type="ChEBI" id="CHEBI:18420"/>
        <label>1</label>
        <note>catalytic</note>
    </ligand>
</feature>
<feature type="binding site" evidence="6">
    <location>
        <position position="140"/>
    </location>
    <ligand>
        <name>Mg(2+)</name>
        <dbReference type="ChEBI" id="CHEBI:18420"/>
        <label>1</label>
        <note>catalytic</note>
    </ligand>
</feature>
<evidence type="ECO:0000256" key="7">
    <source>
        <dbReference type="SAM" id="MobiDB-lite"/>
    </source>
</evidence>
<evidence type="ECO:0000256" key="1">
    <source>
        <dbReference type="ARBA" id="ARBA00001946"/>
    </source>
</evidence>
<dbReference type="GO" id="GO:0046872">
    <property type="term" value="F:metal ion binding"/>
    <property type="evidence" value="ECO:0007669"/>
    <property type="project" value="UniProtKB-KW"/>
</dbReference>
<feature type="compositionally biased region" description="Polar residues" evidence="7">
    <location>
        <begin position="1"/>
        <end position="11"/>
    </location>
</feature>
<dbReference type="PROSITE" id="PS00629">
    <property type="entry name" value="IMP_1"/>
    <property type="match status" value="1"/>
</dbReference>
<keyword evidence="5 6" id="KW-0460">Magnesium</keyword>
<dbReference type="InterPro" id="IPR020550">
    <property type="entry name" value="Inositol_monophosphatase_CS"/>
</dbReference>
<evidence type="ECO:0000256" key="4">
    <source>
        <dbReference type="ARBA" id="ARBA00022801"/>
    </source>
</evidence>
<keyword evidence="9" id="KW-1185">Reference proteome</keyword>
<evidence type="ECO:0000256" key="2">
    <source>
        <dbReference type="ARBA" id="ARBA00009759"/>
    </source>
</evidence>
<dbReference type="PANTHER" id="PTHR43200:SF2">
    <property type="entry name" value="3'(2'),5'-BISPHOSPHATE NUCLEOTIDASE"/>
    <property type="match status" value="1"/>
</dbReference>
<dbReference type="Proteomes" id="UP000226192">
    <property type="component" value="Unassembled WGS sequence"/>
</dbReference>
<feature type="region of interest" description="Disordered" evidence="7">
    <location>
        <begin position="1"/>
        <end position="23"/>
    </location>
</feature>
<dbReference type="GO" id="GO:0008441">
    <property type="term" value="F:3'(2'),5'-bisphosphate nucleotidase activity"/>
    <property type="evidence" value="ECO:0007669"/>
    <property type="project" value="TreeGrafter"/>
</dbReference>
<dbReference type="SUPFAM" id="SSF56655">
    <property type="entry name" value="Carbohydrate phosphatase"/>
    <property type="match status" value="1"/>
</dbReference>
<dbReference type="OrthoDB" id="411145at2759"/>
<feature type="binding site" evidence="6">
    <location>
        <position position="309"/>
    </location>
    <ligand>
        <name>Mg(2+)</name>
        <dbReference type="ChEBI" id="CHEBI:18420"/>
        <label>1</label>
        <note>catalytic</note>
    </ligand>
</feature>
<comment type="caution">
    <text evidence="8">The sequence shown here is derived from an EMBL/GenBank/DDBJ whole genome shotgun (WGS) entry which is preliminary data.</text>
</comment>
<accession>A0A2C5XWD8</accession>
<dbReference type="PROSITE" id="PS00630">
    <property type="entry name" value="IMP_2"/>
    <property type="match status" value="1"/>
</dbReference>
<reference evidence="8 9" key="1">
    <citation type="submission" date="2017-06" db="EMBL/GenBank/DDBJ databases">
        <title>Ant-infecting Ophiocordyceps genomes reveal a high diversity of potential behavioral manipulation genes and a possible major role for enterotoxins.</title>
        <authorList>
            <person name="De Bekker C."/>
            <person name="Evans H.C."/>
            <person name="Brachmann A."/>
            <person name="Hughes D.P."/>
        </authorList>
    </citation>
    <scope>NUCLEOTIDE SEQUENCE [LARGE SCALE GENOMIC DNA]</scope>
    <source>
        <strain evidence="8 9">Map64</strain>
    </source>
</reference>
<evidence type="ECO:0008006" key="10">
    <source>
        <dbReference type="Google" id="ProtNLM"/>
    </source>
</evidence>
<dbReference type="InterPro" id="IPR020583">
    <property type="entry name" value="Inositol_monoP_metal-BS"/>
</dbReference>
<dbReference type="Pfam" id="PF00459">
    <property type="entry name" value="Inositol_P"/>
    <property type="match status" value="1"/>
</dbReference>
<evidence type="ECO:0000256" key="6">
    <source>
        <dbReference type="PIRSR" id="PIRSR600760-2"/>
    </source>
</evidence>
<sequence length="375" mass="38714">MAAAQLTQQVAASRRRGIRSKADASVVTAADLAAQAVMTREVRRAFPDDGIVGEENGSMVGEDAWLRAMVHGLYRRHGGGGGRGGRGGGGRGGGGRGGGRGSRGGEGHDNDSAHSMLALLDQGGRGQGGAGRVWVMDPVDGTAAYVSGGQYAVALALLDDGIEQVGVVACPRLREGIVVSAVRGRGVQRRALSLPPLLQHSPLQHLALQHSPLQPLQQPLPLPLQHSPLQPLQHSPPPPPSSSSPLRIVACAGRQDALLPRLTSRLAAVSAPGPSIASSHVRYMALVTHAADILVRLPSPSARPSCIWDHAGACLIVTEAGGCVTDLDGRALDFGAGRHLARNRGLVATMPAAIHAHVLGLVNELAADDDAEPKL</sequence>
<keyword evidence="3 6" id="KW-0479">Metal-binding</keyword>
<evidence type="ECO:0000313" key="8">
    <source>
        <dbReference type="EMBL" id="PHH59703.1"/>
    </source>
</evidence>
<proteinExistence type="inferred from homology"/>
<dbReference type="InterPro" id="IPR051090">
    <property type="entry name" value="Inositol_monoP_superfamily"/>
</dbReference>
<dbReference type="PANTHER" id="PTHR43200">
    <property type="entry name" value="PHOSPHATASE"/>
    <property type="match status" value="1"/>
</dbReference>
<dbReference type="STRING" id="1399860.A0A2C5XWD8"/>
<evidence type="ECO:0000256" key="5">
    <source>
        <dbReference type="ARBA" id="ARBA00022842"/>
    </source>
</evidence>
<comment type="similarity">
    <text evidence="2">Belongs to the inositol monophosphatase superfamily.</text>
</comment>